<comment type="caution">
    <text evidence="1">The sequence shown here is derived from an EMBL/GenBank/DDBJ whole genome shotgun (WGS) entry which is preliminary data.</text>
</comment>
<dbReference type="EMBL" id="VNIA01000003">
    <property type="protein sequence ID" value="TYP98319.1"/>
    <property type="molecule type" value="Genomic_DNA"/>
</dbReference>
<name>A0A5S5DUM8_9FLAO</name>
<organism evidence="1 2">
    <name type="scientific">Tenacibaculum adriaticum</name>
    <dbReference type="NCBI Taxonomy" id="413713"/>
    <lineage>
        <taxon>Bacteria</taxon>
        <taxon>Pseudomonadati</taxon>
        <taxon>Bacteroidota</taxon>
        <taxon>Flavobacteriia</taxon>
        <taxon>Flavobacteriales</taxon>
        <taxon>Flavobacteriaceae</taxon>
        <taxon>Tenacibaculum</taxon>
    </lineage>
</organism>
<accession>A0A5S5DUM8</accession>
<evidence type="ECO:0000313" key="1">
    <source>
        <dbReference type="EMBL" id="TYP98319.1"/>
    </source>
</evidence>
<proteinExistence type="predicted"/>
<dbReference type="AlphaFoldDB" id="A0A5S5DUM8"/>
<sequence>MTIAGIRCTPKKIYYSIIVFKENDTFTLINQKLIIPVSFNIPDKLKYVRKTILDIFLEYNVIRAGIRVTENNAQSPDRFRLMLEAIVQELIASSYVEAYFTGLKGSISKRLDIPNDGTITEVIEGRSVFNGITDWSSFSTEHRESILVGFASSTL</sequence>
<gene>
    <name evidence="1" type="ORF">C7447_103492</name>
</gene>
<reference evidence="1 2" key="1">
    <citation type="submission" date="2019-07" db="EMBL/GenBank/DDBJ databases">
        <title>Genomic Encyclopedia of Type Strains, Phase IV (KMG-IV): sequencing the most valuable type-strain genomes for metagenomic binning, comparative biology and taxonomic classification.</title>
        <authorList>
            <person name="Goeker M."/>
        </authorList>
    </citation>
    <scope>NUCLEOTIDE SEQUENCE [LARGE SCALE GENOMIC DNA]</scope>
    <source>
        <strain evidence="1 2">DSM 18961</strain>
    </source>
</reference>
<keyword evidence="2" id="KW-1185">Reference proteome</keyword>
<dbReference type="Proteomes" id="UP000323136">
    <property type="component" value="Unassembled WGS sequence"/>
</dbReference>
<evidence type="ECO:0000313" key="2">
    <source>
        <dbReference type="Proteomes" id="UP000323136"/>
    </source>
</evidence>
<dbReference type="RefSeq" id="WP_148870629.1">
    <property type="nucleotide sequence ID" value="NZ_VNIA01000003.1"/>
</dbReference>
<protein>
    <submittedName>
        <fullName evidence="1">Uncharacterized protein</fullName>
    </submittedName>
</protein>
<dbReference type="OrthoDB" id="7605362at2"/>